<name>A0A1H5WSK7_9BACT</name>
<dbReference type="Gene3D" id="2.60.40.1180">
    <property type="entry name" value="Golgi alpha-mannosidase II"/>
    <property type="match status" value="1"/>
</dbReference>
<dbReference type="SUPFAM" id="SSF51445">
    <property type="entry name" value="(Trans)glycosidases"/>
    <property type="match status" value="1"/>
</dbReference>
<dbReference type="RefSeq" id="WP_103932603.1">
    <property type="nucleotide sequence ID" value="NZ_FNVA01000002.1"/>
</dbReference>
<dbReference type="Gene3D" id="3.20.20.80">
    <property type="entry name" value="Glycosidases"/>
    <property type="match status" value="1"/>
</dbReference>
<dbReference type="PANTHER" id="PTHR36183">
    <property type="entry name" value="BETA-GLUCURONIDASE"/>
    <property type="match status" value="1"/>
</dbReference>
<dbReference type="Proteomes" id="UP000236728">
    <property type="component" value="Unassembled WGS sequence"/>
</dbReference>
<evidence type="ECO:0008006" key="4">
    <source>
        <dbReference type="Google" id="ProtNLM"/>
    </source>
</evidence>
<sequence>MSHHHKPRNRREFLQLSGAALSSLALPSMLHAQDPSAPLHATLAVFADPIFTIPTDFTGLSYEAAQLANPAFFAPSNKELVQLFRQLSPSGVLRIGGGTSEYTTYSDAAPTEPTPFEVFGPDTDKTNKKGTVTTARALENLRGFLDATGWSCLYGLNLGQGTKENAVNEAMAAHRILGPRLVALQIGNEPDSFRNRFRPASYTPEDFVREWSEFREAIVAKVPDAKFAGPDISNKLPYLTAFADVAMKHKDVVMLTGHYYAMGPAGRPDATIANLLSEEPKSTTMKWSGVATIQDAMKKTGLPYRISEGNSCWNGGQRGVSDTFASALWCADAMLRFASYGFGGVYLHGGGNGIYSPIVGAPSTGIIARPEYSGMQFAQRLAGATLMQVKLDCDDNLVRAYAARAAKHAKGIQHVALINKSNRVVEIGLPKEILAGKPWQSEKLSAPAIDATSDTTLAWAGKVTHPQTTLRLEPYTALHLARD</sequence>
<gene>
    <name evidence="2" type="ORF">SAMN05421819_1708</name>
</gene>
<keyword evidence="1" id="KW-0732">Signal</keyword>
<reference evidence="2 3" key="1">
    <citation type="submission" date="2016-10" db="EMBL/GenBank/DDBJ databases">
        <authorList>
            <person name="de Groot N.N."/>
        </authorList>
    </citation>
    <scope>NUCLEOTIDE SEQUENCE [LARGE SCALE GENOMIC DNA]</scope>
    <source>
        <strain evidence="2 3">DSM 22489</strain>
    </source>
</reference>
<dbReference type="PROSITE" id="PS51318">
    <property type="entry name" value="TAT"/>
    <property type="match status" value="1"/>
</dbReference>
<proteinExistence type="predicted"/>
<evidence type="ECO:0000313" key="3">
    <source>
        <dbReference type="Proteomes" id="UP000236728"/>
    </source>
</evidence>
<dbReference type="EMBL" id="FNVA01000002">
    <property type="protein sequence ID" value="SEG01977.1"/>
    <property type="molecule type" value="Genomic_DNA"/>
</dbReference>
<dbReference type="InterPro" id="IPR017853">
    <property type="entry name" value="GH"/>
</dbReference>
<evidence type="ECO:0000313" key="2">
    <source>
        <dbReference type="EMBL" id="SEG01977.1"/>
    </source>
</evidence>
<organism evidence="2 3">
    <name type="scientific">Bryocella elongata</name>
    <dbReference type="NCBI Taxonomy" id="863522"/>
    <lineage>
        <taxon>Bacteria</taxon>
        <taxon>Pseudomonadati</taxon>
        <taxon>Acidobacteriota</taxon>
        <taxon>Terriglobia</taxon>
        <taxon>Terriglobales</taxon>
        <taxon>Acidobacteriaceae</taxon>
        <taxon>Bryocella</taxon>
    </lineage>
</organism>
<evidence type="ECO:0000256" key="1">
    <source>
        <dbReference type="SAM" id="SignalP"/>
    </source>
</evidence>
<dbReference type="AlphaFoldDB" id="A0A1H5WSK7"/>
<dbReference type="InterPro" id="IPR013780">
    <property type="entry name" value="Glyco_hydro_b"/>
</dbReference>
<feature type="chain" id="PRO_5009288638" description="Glycosyl hydrolase family 79, N-terminal domain" evidence="1">
    <location>
        <begin position="33"/>
        <end position="483"/>
    </location>
</feature>
<feature type="signal peptide" evidence="1">
    <location>
        <begin position="1"/>
        <end position="32"/>
    </location>
</feature>
<protein>
    <recommendedName>
        <fullName evidence="4">Glycosyl hydrolase family 79, N-terminal domain</fullName>
    </recommendedName>
</protein>
<dbReference type="InterPro" id="IPR052974">
    <property type="entry name" value="GH79_Enzymes"/>
</dbReference>
<dbReference type="PANTHER" id="PTHR36183:SF2">
    <property type="entry name" value="BETA-GLUCURONIDASE C-TERMINAL DOMAIN-CONTAINING PROTEIN"/>
    <property type="match status" value="1"/>
</dbReference>
<accession>A0A1H5WSK7</accession>
<keyword evidence="3" id="KW-1185">Reference proteome</keyword>
<dbReference type="InterPro" id="IPR006311">
    <property type="entry name" value="TAT_signal"/>
</dbReference>
<dbReference type="OrthoDB" id="5166947at2"/>